<proteinExistence type="predicted"/>
<feature type="compositionally biased region" description="Pro residues" evidence="1">
    <location>
        <begin position="219"/>
        <end position="261"/>
    </location>
</feature>
<evidence type="ECO:0000256" key="1">
    <source>
        <dbReference type="SAM" id="MobiDB-lite"/>
    </source>
</evidence>
<feature type="region of interest" description="Disordered" evidence="1">
    <location>
        <begin position="414"/>
        <end position="435"/>
    </location>
</feature>
<evidence type="ECO:0000313" key="3">
    <source>
        <dbReference type="Proteomes" id="UP001154252"/>
    </source>
</evidence>
<accession>A0A9W4K8P9</accession>
<protein>
    <submittedName>
        <fullName evidence="2">Uncharacterized protein</fullName>
    </submittedName>
</protein>
<comment type="caution">
    <text evidence="2">The sequence shown here is derived from an EMBL/GenBank/DDBJ whole genome shotgun (WGS) entry which is preliminary data.</text>
</comment>
<feature type="compositionally biased region" description="Low complexity" evidence="1">
    <location>
        <begin position="156"/>
        <end position="186"/>
    </location>
</feature>
<gene>
    <name evidence="2" type="ORF">PEGY_LOCUS1022</name>
</gene>
<dbReference type="OrthoDB" id="4366257at2759"/>
<keyword evidence="3" id="KW-1185">Reference proteome</keyword>
<dbReference type="EMBL" id="CAJVRC010000836">
    <property type="protein sequence ID" value="CAG8887123.1"/>
    <property type="molecule type" value="Genomic_DNA"/>
</dbReference>
<feature type="region of interest" description="Disordered" evidence="1">
    <location>
        <begin position="135"/>
        <end position="265"/>
    </location>
</feature>
<evidence type="ECO:0000313" key="2">
    <source>
        <dbReference type="EMBL" id="CAG8887123.1"/>
    </source>
</evidence>
<name>A0A9W4K8P9_9EURO</name>
<dbReference type="Proteomes" id="UP001154252">
    <property type="component" value="Unassembled WGS sequence"/>
</dbReference>
<feature type="compositionally biased region" description="Pro residues" evidence="1">
    <location>
        <begin position="139"/>
        <end position="155"/>
    </location>
</feature>
<organism evidence="2 3">
    <name type="scientific">Penicillium egyptiacum</name>
    <dbReference type="NCBI Taxonomy" id="1303716"/>
    <lineage>
        <taxon>Eukaryota</taxon>
        <taxon>Fungi</taxon>
        <taxon>Dikarya</taxon>
        <taxon>Ascomycota</taxon>
        <taxon>Pezizomycotina</taxon>
        <taxon>Eurotiomycetes</taxon>
        <taxon>Eurotiomycetidae</taxon>
        <taxon>Eurotiales</taxon>
        <taxon>Aspergillaceae</taxon>
        <taxon>Penicillium</taxon>
    </lineage>
</organism>
<sequence length="508" mass="53511">MAPKPIEFKMDMSPKYEKPIWESLGIDLASNSADKSAVIHLIRQIYNPMLHDSLQKGSDWNSTFKGKLGFEIRRRLTDRQNDLPALVRAHVPDPEALTQCMFNVLRYYRFTDPSWRVVNSNYPIVEDVPLPAPAGGLAPRPPAPTPTPAPVPAPSPVDRSLLIAAPGRLLAPGPGPGPALAAAPGPIRAPPIDDVPSSVRLPSSAPARARARPRRQPQPRAPTPAPASAPSPAPTPTPSPGPAPTPAPAPNPIPTPAPAPTPNLYLDERDTALMTALIGAGYGPQLPETTSPAPAPTPNLYFDEQDAALMTALIRAGYGPIDTTSSAPAPTPSLYLDEQDTALIRARYAAQWSPNPPDTTSPAPAPAPAPSRLRLLASAPARTPAPAPTPGPVPAPPVDRCLVIAAPPLARVPVTKTATGPNANDSGEAPTDTAAPLSDSLATFALTPTPGPQIQPSISLHPDHALFIATEELHAPILDELQDGYYVTDPTEAPSPPRTDLDVFRTYY</sequence>
<reference evidence="2" key="1">
    <citation type="submission" date="2021-07" db="EMBL/GenBank/DDBJ databases">
        <authorList>
            <person name="Branca A.L. A."/>
        </authorList>
    </citation>
    <scope>NUCLEOTIDE SEQUENCE</scope>
</reference>
<dbReference type="AlphaFoldDB" id="A0A9W4K8P9"/>
<feature type="compositionally biased region" description="Polar residues" evidence="1">
    <location>
        <begin position="416"/>
        <end position="425"/>
    </location>
</feature>
<feature type="compositionally biased region" description="Low complexity" evidence="1">
    <location>
        <begin position="196"/>
        <end position="208"/>
    </location>
</feature>